<dbReference type="InParanoid" id="A0A067MBT4"/>
<evidence type="ECO:0000256" key="5">
    <source>
        <dbReference type="SAM" id="MobiDB-lite"/>
    </source>
</evidence>
<dbReference type="GO" id="GO:0003723">
    <property type="term" value="F:RNA binding"/>
    <property type="evidence" value="ECO:0007669"/>
    <property type="project" value="UniProtKB-UniRule"/>
</dbReference>
<organism evidence="7 8">
    <name type="scientific">Botryobasidium botryosum (strain FD-172 SS1)</name>
    <dbReference type="NCBI Taxonomy" id="930990"/>
    <lineage>
        <taxon>Eukaryota</taxon>
        <taxon>Fungi</taxon>
        <taxon>Dikarya</taxon>
        <taxon>Basidiomycota</taxon>
        <taxon>Agaricomycotina</taxon>
        <taxon>Agaricomycetes</taxon>
        <taxon>Cantharellales</taxon>
        <taxon>Botryobasidiaceae</taxon>
        <taxon>Botryobasidium</taxon>
    </lineage>
</organism>
<feature type="non-terminal residue" evidence="7">
    <location>
        <position position="1"/>
    </location>
</feature>
<evidence type="ECO:0000256" key="2">
    <source>
        <dbReference type="ARBA" id="ARBA00022884"/>
    </source>
</evidence>
<dbReference type="AlphaFoldDB" id="A0A067MBT4"/>
<dbReference type="HOGENOM" id="CLU_066926_1_0_1"/>
<dbReference type="SMART" id="SM00360">
    <property type="entry name" value="RRM"/>
    <property type="match status" value="1"/>
</dbReference>
<dbReference type="InterPro" id="IPR000504">
    <property type="entry name" value="RRM_dom"/>
</dbReference>
<feature type="compositionally biased region" description="Low complexity" evidence="5">
    <location>
        <begin position="1"/>
        <end position="13"/>
    </location>
</feature>
<dbReference type="EMBL" id="KL198080">
    <property type="protein sequence ID" value="KDQ09307.1"/>
    <property type="molecule type" value="Genomic_DNA"/>
</dbReference>
<dbReference type="InterPro" id="IPR052462">
    <property type="entry name" value="SLIRP/GR-RBP-like"/>
</dbReference>
<dbReference type="Gene3D" id="3.30.70.330">
    <property type="match status" value="1"/>
</dbReference>
<name>A0A067MBT4_BOTB1</name>
<evidence type="ECO:0000256" key="1">
    <source>
        <dbReference type="ARBA" id="ARBA00021141"/>
    </source>
</evidence>
<dbReference type="InterPro" id="IPR012677">
    <property type="entry name" value="Nucleotide-bd_a/b_plait_sf"/>
</dbReference>
<feature type="domain" description="RRM" evidence="6">
    <location>
        <begin position="35"/>
        <end position="116"/>
    </location>
</feature>
<feature type="region of interest" description="Disordered" evidence="5">
    <location>
        <begin position="1"/>
        <end position="29"/>
    </location>
</feature>
<reference evidence="8" key="1">
    <citation type="journal article" date="2014" name="Proc. Natl. Acad. Sci. U.S.A.">
        <title>Extensive sampling of basidiomycete genomes demonstrates inadequacy of the white-rot/brown-rot paradigm for wood decay fungi.</title>
        <authorList>
            <person name="Riley R."/>
            <person name="Salamov A.A."/>
            <person name="Brown D.W."/>
            <person name="Nagy L.G."/>
            <person name="Floudas D."/>
            <person name="Held B.W."/>
            <person name="Levasseur A."/>
            <person name="Lombard V."/>
            <person name="Morin E."/>
            <person name="Otillar R."/>
            <person name="Lindquist E.A."/>
            <person name="Sun H."/>
            <person name="LaButti K.M."/>
            <person name="Schmutz J."/>
            <person name="Jabbour D."/>
            <person name="Luo H."/>
            <person name="Baker S.E."/>
            <person name="Pisabarro A.G."/>
            <person name="Walton J.D."/>
            <person name="Blanchette R.A."/>
            <person name="Henrissat B."/>
            <person name="Martin F."/>
            <person name="Cullen D."/>
            <person name="Hibbett D.S."/>
            <person name="Grigoriev I.V."/>
        </authorList>
    </citation>
    <scope>NUCLEOTIDE SEQUENCE [LARGE SCALE GENOMIC DNA]</scope>
    <source>
        <strain evidence="8">FD-172 SS1</strain>
    </source>
</reference>
<gene>
    <name evidence="7" type="ORF">BOTBODRAFT_77298</name>
</gene>
<protein>
    <recommendedName>
        <fullName evidence="1">Probable RNA-binding protein 18</fullName>
    </recommendedName>
    <alternativeName>
        <fullName evidence="3">RNA-binding motif protein 18</fullName>
    </alternativeName>
</protein>
<feature type="compositionally biased region" description="Basic and acidic residues" evidence="5">
    <location>
        <begin position="154"/>
        <end position="165"/>
    </location>
</feature>
<evidence type="ECO:0000313" key="8">
    <source>
        <dbReference type="Proteomes" id="UP000027195"/>
    </source>
</evidence>
<dbReference type="STRING" id="930990.A0A067MBT4"/>
<dbReference type="InterPro" id="IPR003954">
    <property type="entry name" value="RRM_euk-type"/>
</dbReference>
<dbReference type="OrthoDB" id="6730379at2759"/>
<accession>A0A067MBT4</accession>
<dbReference type="InterPro" id="IPR039157">
    <property type="entry name" value="RBM18_RRM"/>
</dbReference>
<dbReference type="SUPFAM" id="SSF54928">
    <property type="entry name" value="RNA-binding domain, RBD"/>
    <property type="match status" value="1"/>
</dbReference>
<proteinExistence type="predicted"/>
<keyword evidence="8" id="KW-1185">Reference proteome</keyword>
<evidence type="ECO:0000256" key="3">
    <source>
        <dbReference type="ARBA" id="ARBA00030780"/>
    </source>
</evidence>
<feature type="region of interest" description="Disordered" evidence="5">
    <location>
        <begin position="146"/>
        <end position="165"/>
    </location>
</feature>
<evidence type="ECO:0000313" key="7">
    <source>
        <dbReference type="EMBL" id="KDQ09307.1"/>
    </source>
</evidence>
<dbReference type="SMART" id="SM00361">
    <property type="entry name" value="RRM_1"/>
    <property type="match status" value="1"/>
</dbReference>
<dbReference type="PROSITE" id="PS50102">
    <property type="entry name" value="RRM"/>
    <property type="match status" value="1"/>
</dbReference>
<dbReference type="CDD" id="cd12355">
    <property type="entry name" value="RRM_RBM18"/>
    <property type="match status" value="1"/>
</dbReference>
<dbReference type="Proteomes" id="UP000027195">
    <property type="component" value="Unassembled WGS sequence"/>
</dbReference>
<dbReference type="InterPro" id="IPR035979">
    <property type="entry name" value="RBD_domain_sf"/>
</dbReference>
<evidence type="ECO:0000256" key="4">
    <source>
        <dbReference type="PROSITE-ProRule" id="PRU00176"/>
    </source>
</evidence>
<feature type="compositionally biased region" description="Pro residues" evidence="5">
    <location>
        <begin position="14"/>
        <end position="27"/>
    </location>
</feature>
<dbReference type="Pfam" id="PF00076">
    <property type="entry name" value="RRM_1"/>
    <property type="match status" value="1"/>
</dbReference>
<keyword evidence="2 4" id="KW-0694">RNA-binding</keyword>
<evidence type="ECO:0000259" key="6">
    <source>
        <dbReference type="PROSITE" id="PS50102"/>
    </source>
</evidence>
<sequence>SSAASSHLSYPSQAPAPDPAPPRPPANSPATILKDRLYVGNLHPSVDEYTLLQLFSKHGKITRLDFLFHKTGPAKGKPRGYAFVEFSAKEDANKALVALHDRLVRGRKLVVTFAHQAPSEASYSASSNSNRRYATDTTRPTALSLLKTHNRPGGTKEKIAALEAK</sequence>
<feature type="non-terminal residue" evidence="7">
    <location>
        <position position="165"/>
    </location>
</feature>
<dbReference type="PANTHER" id="PTHR48027">
    <property type="entry name" value="HETEROGENEOUS NUCLEAR RIBONUCLEOPROTEIN 87F-RELATED"/>
    <property type="match status" value="1"/>
</dbReference>